<evidence type="ECO:0000313" key="2">
    <source>
        <dbReference type="EMBL" id="CAF1057438.1"/>
    </source>
</evidence>
<proteinExistence type="predicted"/>
<evidence type="ECO:0000313" key="3">
    <source>
        <dbReference type="EMBL" id="CAF3789546.1"/>
    </source>
</evidence>
<evidence type="ECO:0000313" key="4">
    <source>
        <dbReference type="Proteomes" id="UP000663860"/>
    </source>
</evidence>
<dbReference type="Proteomes" id="UP000663860">
    <property type="component" value="Unassembled WGS sequence"/>
</dbReference>
<reference evidence="2" key="1">
    <citation type="submission" date="2021-02" db="EMBL/GenBank/DDBJ databases">
        <authorList>
            <person name="Nowell W R."/>
        </authorList>
    </citation>
    <scope>NUCLEOTIDE SEQUENCE</scope>
</reference>
<name>A0A814KYJ7_9BILA</name>
<dbReference type="Pfam" id="PF01755">
    <property type="entry name" value="Glyco_transf_25"/>
    <property type="match status" value="1"/>
</dbReference>
<protein>
    <recommendedName>
        <fullName evidence="1">Glycosyl transferase family 25 domain-containing protein</fullName>
    </recommendedName>
</protein>
<sequence length="433" mass="50507">MWAATYPSDVPPPSNNDSEWIEMIIEDAIVLTSCLEKHNFQTRFKRTKRVVHMSRYMGLFFHSQNSIVHAIKQLKLYISLPSQNIIVNLNDIHKNITFTKDEVYFLNGTAYDFYSIDELYNHSEANIQWKTFPLPDENLPPNIHPWIPRYHPINKLISISSISTSQQTNTGLAFVDHIYITSAPDLKDRQANIERMFARYQITNFEWRMQWARNTCNLHENKEELYRKINLKPTPIRNEKKKRQCAITMEHVDIWHDIVARNFSLSLILEDDAVFVPFFQEKFNRTIYTAIRTGVLKIGELITCIKDKPSLSRNSNEWFEQDPLIFIGTCMGFIDSNFARNRRNAQPILTTHKETANRCSHAYLLTACSAQALIRQISVRKNTFLQSDLLLQALVAASPTLQSFWLDPPIVYQGNRIKDLDGIPSFRRTTYNN</sequence>
<organism evidence="2 4">
    <name type="scientific">Adineta steineri</name>
    <dbReference type="NCBI Taxonomy" id="433720"/>
    <lineage>
        <taxon>Eukaryota</taxon>
        <taxon>Metazoa</taxon>
        <taxon>Spiralia</taxon>
        <taxon>Gnathifera</taxon>
        <taxon>Rotifera</taxon>
        <taxon>Eurotatoria</taxon>
        <taxon>Bdelloidea</taxon>
        <taxon>Adinetida</taxon>
        <taxon>Adinetidae</taxon>
        <taxon>Adineta</taxon>
    </lineage>
</organism>
<comment type="caution">
    <text evidence="2">The sequence shown here is derived from an EMBL/GenBank/DDBJ whole genome shotgun (WGS) entry which is preliminary data.</text>
</comment>
<dbReference type="AlphaFoldDB" id="A0A814KYJ7"/>
<dbReference type="EMBL" id="CAJNOE010000217">
    <property type="protein sequence ID" value="CAF1057438.1"/>
    <property type="molecule type" value="Genomic_DNA"/>
</dbReference>
<feature type="domain" description="Glycosyl transferase family 25" evidence="1">
    <location>
        <begin position="177"/>
        <end position="378"/>
    </location>
</feature>
<dbReference type="EMBL" id="CAJOBB010000988">
    <property type="protein sequence ID" value="CAF3789546.1"/>
    <property type="molecule type" value="Genomic_DNA"/>
</dbReference>
<gene>
    <name evidence="2" type="ORF">IZO911_LOCUS20682</name>
    <name evidence="3" type="ORF">KXQ929_LOCUS16370</name>
</gene>
<dbReference type="InterPro" id="IPR002654">
    <property type="entry name" value="Glyco_trans_25"/>
</dbReference>
<evidence type="ECO:0000259" key="1">
    <source>
        <dbReference type="Pfam" id="PF01755"/>
    </source>
</evidence>
<dbReference type="Proteomes" id="UP000663868">
    <property type="component" value="Unassembled WGS sequence"/>
</dbReference>
<accession>A0A814KYJ7</accession>